<comment type="caution">
    <text evidence="3">The sequence shown here is derived from an EMBL/GenBank/DDBJ whole genome shotgun (WGS) entry which is preliminary data.</text>
</comment>
<gene>
    <name evidence="3" type="ORF">RY831_03535</name>
</gene>
<evidence type="ECO:0000256" key="2">
    <source>
        <dbReference type="SAM" id="Phobius"/>
    </source>
</evidence>
<reference evidence="3 4" key="1">
    <citation type="submission" date="2023-10" db="EMBL/GenBank/DDBJ databases">
        <title>Noviherbaspirillum sp. CPCC 100848 genome assembly.</title>
        <authorList>
            <person name="Li X.Y."/>
            <person name="Fang X.M."/>
        </authorList>
    </citation>
    <scope>NUCLEOTIDE SEQUENCE [LARGE SCALE GENOMIC DNA]</scope>
    <source>
        <strain evidence="3 4">CPCC 100848</strain>
    </source>
</reference>
<name>A0ABU6J441_9BURK</name>
<dbReference type="EMBL" id="JAWIIV010000002">
    <property type="protein sequence ID" value="MEC4718206.1"/>
    <property type="molecule type" value="Genomic_DNA"/>
</dbReference>
<keyword evidence="2" id="KW-0472">Membrane</keyword>
<keyword evidence="2" id="KW-1133">Transmembrane helix</keyword>
<evidence type="ECO:0000313" key="3">
    <source>
        <dbReference type="EMBL" id="MEC4718206.1"/>
    </source>
</evidence>
<dbReference type="RefSeq" id="WP_326504959.1">
    <property type="nucleotide sequence ID" value="NZ_JAWIIV010000002.1"/>
</dbReference>
<keyword evidence="2" id="KW-0812">Transmembrane</keyword>
<sequence>MVEQGTNAPSTATPNPAPKGNGSRPIGLIALVVACMLTSMVSIATTMWLLRDAKGGGHGDQQLVFIDAPRLIEAKALELNARRLPDAESTAEGAKFAEMLQTIVGDYQTKGYTVVNGGVLLSEADQNDLTEQVAKMMNVRLDYKDLPNDSDTPK</sequence>
<feature type="transmembrane region" description="Helical" evidence="2">
    <location>
        <begin position="26"/>
        <end position="50"/>
    </location>
</feature>
<evidence type="ECO:0000256" key="1">
    <source>
        <dbReference type="SAM" id="MobiDB-lite"/>
    </source>
</evidence>
<keyword evidence="4" id="KW-1185">Reference proteome</keyword>
<evidence type="ECO:0000313" key="4">
    <source>
        <dbReference type="Proteomes" id="UP001352263"/>
    </source>
</evidence>
<protein>
    <submittedName>
        <fullName evidence="3">Uncharacterized protein</fullName>
    </submittedName>
</protein>
<dbReference type="Proteomes" id="UP001352263">
    <property type="component" value="Unassembled WGS sequence"/>
</dbReference>
<feature type="compositionally biased region" description="Low complexity" evidence="1">
    <location>
        <begin position="1"/>
        <end position="14"/>
    </location>
</feature>
<accession>A0ABU6J441</accession>
<feature type="region of interest" description="Disordered" evidence="1">
    <location>
        <begin position="1"/>
        <end position="21"/>
    </location>
</feature>
<proteinExistence type="predicted"/>
<organism evidence="3 4">
    <name type="scientific">Noviherbaspirillum album</name>
    <dbReference type="NCBI Taxonomy" id="3080276"/>
    <lineage>
        <taxon>Bacteria</taxon>
        <taxon>Pseudomonadati</taxon>
        <taxon>Pseudomonadota</taxon>
        <taxon>Betaproteobacteria</taxon>
        <taxon>Burkholderiales</taxon>
        <taxon>Oxalobacteraceae</taxon>
        <taxon>Noviherbaspirillum</taxon>
    </lineage>
</organism>